<accession>A0ABD3HB39</accession>
<dbReference type="Proteomes" id="UP001633002">
    <property type="component" value="Unassembled WGS sequence"/>
</dbReference>
<feature type="compositionally biased region" description="Polar residues" evidence="1">
    <location>
        <begin position="116"/>
        <end position="125"/>
    </location>
</feature>
<dbReference type="EMBL" id="JBJQOH010000004">
    <property type="protein sequence ID" value="KAL3687369.1"/>
    <property type="molecule type" value="Genomic_DNA"/>
</dbReference>
<proteinExistence type="predicted"/>
<feature type="region of interest" description="Disordered" evidence="1">
    <location>
        <begin position="101"/>
        <end position="125"/>
    </location>
</feature>
<evidence type="ECO:0000313" key="2">
    <source>
        <dbReference type="EMBL" id="KAL3687369.1"/>
    </source>
</evidence>
<keyword evidence="3" id="KW-1185">Reference proteome</keyword>
<protein>
    <submittedName>
        <fullName evidence="2">Uncharacterized protein</fullName>
    </submittedName>
</protein>
<feature type="compositionally biased region" description="Basic and acidic residues" evidence="1">
    <location>
        <begin position="101"/>
        <end position="115"/>
    </location>
</feature>
<organism evidence="2 3">
    <name type="scientific">Riccia sorocarpa</name>
    <dbReference type="NCBI Taxonomy" id="122646"/>
    <lineage>
        <taxon>Eukaryota</taxon>
        <taxon>Viridiplantae</taxon>
        <taxon>Streptophyta</taxon>
        <taxon>Embryophyta</taxon>
        <taxon>Marchantiophyta</taxon>
        <taxon>Marchantiopsida</taxon>
        <taxon>Marchantiidae</taxon>
        <taxon>Marchantiales</taxon>
        <taxon>Ricciaceae</taxon>
        <taxon>Riccia</taxon>
    </lineage>
</organism>
<name>A0ABD3HB39_9MARC</name>
<evidence type="ECO:0000313" key="3">
    <source>
        <dbReference type="Proteomes" id="UP001633002"/>
    </source>
</evidence>
<sequence>MESSRKPKSREEAEEEMRRVVESCKAMPVETPIDATIEAQEINLTICSEAEKELVESLKVNSAEEQQLRIRNVYGKICEMRYYLYQTVDELGWLVERTSKEKEPPLKQAEREKINRSTAGTSNVPSQNFSCSVGTRKMVLVSVMVARVTQAHVNVLCAESRKLQMNRITDGGRYASPSVINRMNAFELVENKKDKTDFWQYVGTCK</sequence>
<comment type="caution">
    <text evidence="2">The sequence shown here is derived from an EMBL/GenBank/DDBJ whole genome shotgun (WGS) entry which is preliminary data.</text>
</comment>
<evidence type="ECO:0000256" key="1">
    <source>
        <dbReference type="SAM" id="MobiDB-lite"/>
    </source>
</evidence>
<dbReference type="AlphaFoldDB" id="A0ABD3HB39"/>
<gene>
    <name evidence="2" type="ORF">R1sor_013678</name>
</gene>
<reference evidence="2 3" key="1">
    <citation type="submission" date="2024-09" db="EMBL/GenBank/DDBJ databases">
        <title>Chromosome-scale assembly of Riccia sorocarpa.</title>
        <authorList>
            <person name="Paukszto L."/>
        </authorList>
    </citation>
    <scope>NUCLEOTIDE SEQUENCE [LARGE SCALE GENOMIC DNA]</scope>
    <source>
        <strain evidence="2">LP-2024</strain>
        <tissue evidence="2">Aerial parts of the thallus</tissue>
    </source>
</reference>